<comment type="similarity">
    <text evidence="2">Belongs to the rad1 family.</text>
</comment>
<comment type="subcellular location">
    <subcellularLocation>
        <location evidence="1">Nucleus</location>
    </subcellularLocation>
</comment>
<accession>A0A4T0FN55</accession>
<protein>
    <submittedName>
        <fullName evidence="7">Uncharacterized protein</fullName>
    </submittedName>
</protein>
<evidence type="ECO:0000256" key="1">
    <source>
        <dbReference type="ARBA" id="ARBA00004123"/>
    </source>
</evidence>
<dbReference type="PANTHER" id="PTHR10870:SF0">
    <property type="entry name" value="CELL CYCLE CHECKPOINT PROTEIN RAD1"/>
    <property type="match status" value="1"/>
</dbReference>
<sequence length="634" mass="70918">MAVLNAQTSEIRSVHSILKCIGSTKLAELQIREAGLQFRVQMGHELMSRAYIPRDFFDEYTFNSVNEVECMEISISSLIETINIYGTASTGLGDSRDKEQKDQQEDNPGNTHLRLSYEGYGYPLAMDIIAPPTYLPDDSTWSPKTTVELRTSDCTSQEDLPFDDEDVYIRIIMQSQWLSDALNALEAQTDIVTLSSPADESPNAAALRLSAISDTGALEFDFPMSEREATTENGPIEHYQRTVQGVVSEKYKAVHILHAQKAIAASHKTSMRINAMGMLSMQMMMMDARGKQNYIDFRVRWSCTICLLVWVQSKLNEEPESAVLCPQCGEKYAIVTQTPPLLRPLRAADKLLKRISPLVCMAGLGIGVSGVGALYGAAVTRAVLGPLAAGPLLDKPSWSYRTWSSLSVVPWALMFYNSHFPDKFPATYFFVIPYSYFFPLNPIDVSWPPSPILTLACLPPLRAVYGWIRSKLIDTLETARGPRRETFSIAGAEFQLQYGTADEDGLQEANANEEDGVDDVQFRYKLTLSTVCKYLTTTLAWPFASRLLADLLLSVNWLHPVLGYTQKLTRKTVVPLCLRNAQKWEFAGDAVWLRTAVAAALITFATDCTHLLYSRLERTEKQSRSVRNKKVTSR</sequence>
<gene>
    <name evidence="7" type="ORF">E3P99_01840</name>
</gene>
<evidence type="ECO:0000256" key="5">
    <source>
        <dbReference type="ARBA" id="ARBA00023242"/>
    </source>
</evidence>
<dbReference type="GO" id="GO:0030896">
    <property type="term" value="C:checkpoint clamp complex"/>
    <property type="evidence" value="ECO:0007669"/>
    <property type="project" value="TreeGrafter"/>
</dbReference>
<dbReference type="GO" id="GO:0006281">
    <property type="term" value="P:DNA repair"/>
    <property type="evidence" value="ECO:0007669"/>
    <property type="project" value="UniProtKB-KW"/>
</dbReference>
<dbReference type="PANTHER" id="PTHR10870">
    <property type="entry name" value="CELL CYCLE CHECKPOINT PROTEIN RAD1"/>
    <property type="match status" value="1"/>
</dbReference>
<evidence type="ECO:0000256" key="2">
    <source>
        <dbReference type="ARBA" id="ARBA00010991"/>
    </source>
</evidence>
<name>A0A4T0FN55_9BASI</name>
<proteinExistence type="inferred from homology"/>
<keyword evidence="5" id="KW-0539">Nucleus</keyword>
<dbReference type="Proteomes" id="UP000310189">
    <property type="component" value="Unassembled WGS sequence"/>
</dbReference>
<evidence type="ECO:0000256" key="6">
    <source>
        <dbReference type="SAM" id="MobiDB-lite"/>
    </source>
</evidence>
<keyword evidence="4" id="KW-0234">DNA repair</keyword>
<dbReference type="PRINTS" id="PR01245">
    <property type="entry name" value="RAD1REC1"/>
</dbReference>
<dbReference type="EMBL" id="SPNW01000023">
    <property type="protein sequence ID" value="TIA89942.1"/>
    <property type="molecule type" value="Genomic_DNA"/>
</dbReference>
<evidence type="ECO:0000256" key="3">
    <source>
        <dbReference type="ARBA" id="ARBA00022763"/>
    </source>
</evidence>
<dbReference type="GO" id="GO:0000077">
    <property type="term" value="P:DNA damage checkpoint signaling"/>
    <property type="evidence" value="ECO:0007669"/>
    <property type="project" value="InterPro"/>
</dbReference>
<dbReference type="OrthoDB" id="337581at2759"/>
<reference evidence="7 8" key="1">
    <citation type="submission" date="2019-03" db="EMBL/GenBank/DDBJ databases">
        <title>Sequencing 23 genomes of Wallemia ichthyophaga.</title>
        <authorList>
            <person name="Gostincar C."/>
        </authorList>
    </citation>
    <scope>NUCLEOTIDE SEQUENCE [LARGE SCALE GENOMIC DNA]</scope>
    <source>
        <strain evidence="7 8">EXF-5753</strain>
    </source>
</reference>
<keyword evidence="3" id="KW-0227">DNA damage</keyword>
<dbReference type="InterPro" id="IPR003021">
    <property type="entry name" value="Rad1_Rec1_Rad17"/>
</dbReference>
<evidence type="ECO:0000256" key="4">
    <source>
        <dbReference type="ARBA" id="ARBA00023204"/>
    </source>
</evidence>
<evidence type="ECO:0000313" key="7">
    <source>
        <dbReference type="EMBL" id="TIA89942.1"/>
    </source>
</evidence>
<dbReference type="AlphaFoldDB" id="A0A4T0FN55"/>
<evidence type="ECO:0000313" key="8">
    <source>
        <dbReference type="Proteomes" id="UP000310189"/>
    </source>
</evidence>
<comment type="caution">
    <text evidence="7">The sequence shown here is derived from an EMBL/GenBank/DDBJ whole genome shotgun (WGS) entry which is preliminary data.</text>
</comment>
<keyword evidence="8" id="KW-1185">Reference proteome</keyword>
<dbReference type="Gene3D" id="3.70.10.10">
    <property type="match status" value="1"/>
</dbReference>
<organism evidence="7 8">
    <name type="scientific">Wallemia hederae</name>
    <dbReference type="NCBI Taxonomy" id="1540922"/>
    <lineage>
        <taxon>Eukaryota</taxon>
        <taxon>Fungi</taxon>
        <taxon>Dikarya</taxon>
        <taxon>Basidiomycota</taxon>
        <taxon>Wallemiomycotina</taxon>
        <taxon>Wallemiomycetes</taxon>
        <taxon>Wallemiales</taxon>
        <taxon>Wallemiaceae</taxon>
        <taxon>Wallemia</taxon>
    </lineage>
</organism>
<feature type="compositionally biased region" description="Basic and acidic residues" evidence="6">
    <location>
        <begin position="94"/>
        <end position="104"/>
    </location>
</feature>
<feature type="region of interest" description="Disordered" evidence="6">
    <location>
        <begin position="90"/>
        <end position="112"/>
    </location>
</feature>
<dbReference type="Pfam" id="PF02144">
    <property type="entry name" value="Rad1"/>
    <property type="match status" value="1"/>
</dbReference>